<evidence type="ECO:0000313" key="5">
    <source>
        <dbReference type="Proteomes" id="UP000247152"/>
    </source>
</evidence>
<dbReference type="SUPFAM" id="SSF101874">
    <property type="entry name" value="YceI-like"/>
    <property type="match status" value="1"/>
</dbReference>
<dbReference type="RefSeq" id="WP_110143782.1">
    <property type="nucleotide sequence ID" value="NZ_QHJG01000035.1"/>
</dbReference>
<evidence type="ECO:0000259" key="2">
    <source>
        <dbReference type="SMART" id="SM00867"/>
    </source>
</evidence>
<evidence type="ECO:0000313" key="6">
    <source>
        <dbReference type="Proteomes" id="UP000287374"/>
    </source>
</evidence>
<keyword evidence="6" id="KW-1185">Reference proteome</keyword>
<organism evidence="3 5">
    <name type="scientific">Legionella qingyii</name>
    <dbReference type="NCBI Taxonomy" id="2184757"/>
    <lineage>
        <taxon>Bacteria</taxon>
        <taxon>Pseudomonadati</taxon>
        <taxon>Pseudomonadota</taxon>
        <taxon>Gammaproteobacteria</taxon>
        <taxon>Legionellales</taxon>
        <taxon>Legionellaceae</taxon>
        <taxon>Legionella</taxon>
    </lineage>
</organism>
<dbReference type="Gene3D" id="2.40.128.110">
    <property type="entry name" value="Lipid/polyisoprenoid-binding, YceI-like"/>
    <property type="match status" value="1"/>
</dbReference>
<dbReference type="AlphaFoldDB" id="A0A317TZA6"/>
<dbReference type="Proteomes" id="UP000247152">
    <property type="component" value="Unassembled WGS sequence"/>
</dbReference>
<dbReference type="InterPro" id="IPR036761">
    <property type="entry name" value="TTHA0802/YceI-like_sf"/>
</dbReference>
<name>A0A317TZA6_9GAMM</name>
<dbReference type="PANTHER" id="PTHR34406:SF1">
    <property type="entry name" value="PROTEIN YCEI"/>
    <property type="match status" value="1"/>
</dbReference>
<reference evidence="4 6" key="2">
    <citation type="submission" date="2018-12" db="EMBL/GenBank/DDBJ databases">
        <title>Legionella sp,whole genome shotgun sequence.</title>
        <authorList>
            <person name="Wu H."/>
        </authorList>
    </citation>
    <scope>NUCLEOTIDE SEQUENCE [LARGE SCALE GENOMIC DNA]</scope>
    <source>
        <strain evidence="4">Km489</strain>
        <strain evidence="6">km489</strain>
    </source>
</reference>
<proteinExistence type="predicted"/>
<dbReference type="Pfam" id="PF04264">
    <property type="entry name" value="YceI"/>
    <property type="match status" value="1"/>
</dbReference>
<evidence type="ECO:0000313" key="3">
    <source>
        <dbReference type="EMBL" id="PWY54418.1"/>
    </source>
</evidence>
<reference evidence="3 5" key="1">
    <citation type="submission" date="2018-05" db="EMBL/GenBank/DDBJ databases">
        <title>Legionella qingyii sp.nov., whole genome shotgun sequence.</title>
        <authorList>
            <person name="Wu H."/>
            <person name="Zhu Q."/>
            <person name="Hu C."/>
        </authorList>
    </citation>
    <scope>NUCLEOTIDE SEQUENCE [LARGE SCALE GENOMIC DNA]</scope>
    <source>
        <strain evidence="3 5">HEB18</strain>
    </source>
</reference>
<feature type="domain" description="Lipid/polyisoprenoid-binding YceI-like" evidence="2">
    <location>
        <begin position="25"/>
        <end position="186"/>
    </location>
</feature>
<dbReference type="Proteomes" id="UP000287374">
    <property type="component" value="Unassembled WGS sequence"/>
</dbReference>
<gene>
    <name evidence="3" type="ORF">DGG96_17230</name>
    <name evidence="4" type="ORF">ELY20_09020</name>
</gene>
<feature type="signal peptide" evidence="1">
    <location>
        <begin position="1"/>
        <end position="20"/>
    </location>
</feature>
<feature type="chain" id="PRO_5016440105" evidence="1">
    <location>
        <begin position="21"/>
        <end position="189"/>
    </location>
</feature>
<comment type="caution">
    <text evidence="3">The sequence shown here is derived from an EMBL/GenBank/DDBJ whole genome shotgun (WGS) entry which is preliminary data.</text>
</comment>
<protein>
    <submittedName>
        <fullName evidence="3">Polyisoprenoid-binding protein</fullName>
    </submittedName>
</protein>
<dbReference type="InterPro" id="IPR007372">
    <property type="entry name" value="Lipid/polyisoprenoid-bd_YceI"/>
</dbReference>
<accession>A0A317TZA6</accession>
<evidence type="ECO:0000313" key="4">
    <source>
        <dbReference type="EMBL" id="RUR22852.1"/>
    </source>
</evidence>
<keyword evidence="1" id="KW-0732">Signal</keyword>
<dbReference type="EMBL" id="QHJG01000035">
    <property type="protein sequence ID" value="PWY54418.1"/>
    <property type="molecule type" value="Genomic_DNA"/>
</dbReference>
<dbReference type="OrthoDB" id="1247465at2"/>
<dbReference type="PANTHER" id="PTHR34406">
    <property type="entry name" value="PROTEIN YCEI"/>
    <property type="match status" value="1"/>
</dbReference>
<dbReference type="SMART" id="SM00867">
    <property type="entry name" value="YceI"/>
    <property type="match status" value="1"/>
</dbReference>
<dbReference type="EMBL" id="RZGX01000010">
    <property type="protein sequence ID" value="RUR22852.1"/>
    <property type="molecule type" value="Genomic_DNA"/>
</dbReference>
<evidence type="ECO:0000256" key="1">
    <source>
        <dbReference type="SAM" id="SignalP"/>
    </source>
</evidence>
<sequence>MKMIKYFFFLLFLSSVNANSAALPEWTLVPNESSISFTATQNNAPVTGSFKEFTAKIVADPQNYQNSSVDVVVNMNSLTTSYAEISSILLSSDWFNAKEFPRAEFKSTKFTKKDDKNYEAIGILTIKNKSVPVTLTFTATESPKDHLVVEGHTNLKRLYFGIGQGDWSSTSEIKDEVTVNFKAVATHKQ</sequence>